<protein>
    <recommendedName>
        <fullName evidence="6">UvrABC system protein C</fullName>
        <shortName evidence="6">Protein UvrC</shortName>
    </recommendedName>
    <alternativeName>
        <fullName evidence="6">Excinuclease ABC subunit C</fullName>
    </alternativeName>
</protein>
<dbReference type="FunFam" id="3.40.1440.10:FF:000001">
    <property type="entry name" value="UvrABC system protein C"/>
    <property type="match status" value="1"/>
</dbReference>
<name>A0A6N3FP22_EGGLN</name>
<dbReference type="InterPro" id="IPR000305">
    <property type="entry name" value="GIY-YIG_endonuc"/>
</dbReference>
<dbReference type="SUPFAM" id="SSF82771">
    <property type="entry name" value="GIY-YIG endonuclease"/>
    <property type="match status" value="1"/>
</dbReference>
<dbReference type="InterPro" id="IPR050066">
    <property type="entry name" value="UvrABC_protein_C"/>
</dbReference>
<dbReference type="InterPro" id="IPR004791">
    <property type="entry name" value="UvrC"/>
</dbReference>
<dbReference type="PROSITE" id="PS50164">
    <property type="entry name" value="GIY_YIG"/>
    <property type="match status" value="1"/>
</dbReference>
<feature type="domain" description="UVR" evidence="8">
    <location>
        <begin position="325"/>
        <end position="360"/>
    </location>
</feature>
<dbReference type="NCBIfam" id="NF001824">
    <property type="entry name" value="PRK00558.1-5"/>
    <property type="match status" value="1"/>
</dbReference>
<dbReference type="AlphaFoldDB" id="A0A6N3FP22"/>
<feature type="compositionally biased region" description="Polar residues" evidence="7">
    <location>
        <begin position="1"/>
        <end position="11"/>
    </location>
</feature>
<evidence type="ECO:0000256" key="4">
    <source>
        <dbReference type="ARBA" id="ARBA00022881"/>
    </source>
</evidence>
<keyword evidence="1 6" id="KW-0963">Cytoplasm</keyword>
<dbReference type="InterPro" id="IPR001943">
    <property type="entry name" value="UVR_dom"/>
</dbReference>
<dbReference type="InterPro" id="IPR047296">
    <property type="entry name" value="GIY-YIG_UvrC_Cho"/>
</dbReference>
<dbReference type="Pfam" id="PF02151">
    <property type="entry name" value="UVR"/>
    <property type="match status" value="1"/>
</dbReference>
<dbReference type="EMBL" id="CACRTT010000032">
    <property type="protein sequence ID" value="VYU53273.1"/>
    <property type="molecule type" value="Genomic_DNA"/>
</dbReference>
<accession>A0A6N3FP22</accession>
<dbReference type="Gene3D" id="3.30.420.340">
    <property type="entry name" value="UvrC, RNAse H endonuclease domain"/>
    <property type="match status" value="1"/>
</dbReference>
<dbReference type="GO" id="GO:0006289">
    <property type="term" value="P:nucleotide-excision repair"/>
    <property type="evidence" value="ECO:0007669"/>
    <property type="project" value="UniProtKB-UniRule"/>
</dbReference>
<evidence type="ECO:0000259" key="8">
    <source>
        <dbReference type="PROSITE" id="PS50151"/>
    </source>
</evidence>
<dbReference type="Gene3D" id="3.40.1440.10">
    <property type="entry name" value="GIY-YIG endonuclease"/>
    <property type="match status" value="1"/>
</dbReference>
<dbReference type="InterPro" id="IPR038476">
    <property type="entry name" value="UvrC_RNase_H_dom_sf"/>
</dbReference>
<dbReference type="PANTHER" id="PTHR30562">
    <property type="entry name" value="UVRC/OXIDOREDUCTASE"/>
    <property type="match status" value="1"/>
</dbReference>
<dbReference type="SUPFAM" id="SSF46600">
    <property type="entry name" value="C-terminal UvrC-binding domain of UvrB"/>
    <property type="match status" value="1"/>
</dbReference>
<dbReference type="GO" id="GO:0005737">
    <property type="term" value="C:cytoplasm"/>
    <property type="evidence" value="ECO:0007669"/>
    <property type="project" value="UniProtKB-SubCell"/>
</dbReference>
<proteinExistence type="inferred from homology"/>
<evidence type="ECO:0000259" key="9">
    <source>
        <dbReference type="PROSITE" id="PS50164"/>
    </source>
</evidence>
<comment type="subcellular location">
    <subcellularLocation>
        <location evidence="6">Cytoplasm</location>
    </subcellularLocation>
</comment>
<comment type="similarity">
    <text evidence="6">Belongs to the UvrC family.</text>
</comment>
<reference evidence="11" key="1">
    <citation type="submission" date="2019-11" db="EMBL/GenBank/DDBJ databases">
        <authorList>
            <person name="Feng L."/>
        </authorList>
    </citation>
    <scope>NUCLEOTIDE SEQUENCE</scope>
    <source>
        <strain evidence="11">ElentaLFYP107</strain>
    </source>
</reference>
<dbReference type="GO" id="GO:0003677">
    <property type="term" value="F:DNA binding"/>
    <property type="evidence" value="ECO:0007669"/>
    <property type="project" value="UniProtKB-UniRule"/>
</dbReference>
<dbReference type="InterPro" id="IPR010994">
    <property type="entry name" value="RuvA_2-like"/>
</dbReference>
<dbReference type="HAMAP" id="MF_00203">
    <property type="entry name" value="UvrC"/>
    <property type="match status" value="1"/>
</dbReference>
<dbReference type="PROSITE" id="PS50151">
    <property type="entry name" value="UVR"/>
    <property type="match status" value="1"/>
</dbReference>
<keyword evidence="5 6" id="KW-0234">DNA repair</keyword>
<dbReference type="Gene3D" id="1.10.150.20">
    <property type="entry name" value="5' to 3' exonuclease, C-terminal subdomain"/>
    <property type="match status" value="1"/>
</dbReference>
<keyword evidence="4 6" id="KW-0267">Excision nuclease</keyword>
<dbReference type="Pfam" id="PF08459">
    <property type="entry name" value="UvrC_RNaseH_dom"/>
    <property type="match status" value="1"/>
</dbReference>
<feature type="domain" description="GIY-YIG" evidence="9">
    <location>
        <begin position="122"/>
        <end position="200"/>
    </location>
</feature>
<dbReference type="GO" id="GO:0009432">
    <property type="term" value="P:SOS response"/>
    <property type="evidence" value="ECO:0007669"/>
    <property type="project" value="UniProtKB-UniRule"/>
</dbReference>
<dbReference type="PANTHER" id="PTHR30562:SF1">
    <property type="entry name" value="UVRABC SYSTEM PROTEIN C"/>
    <property type="match status" value="1"/>
</dbReference>
<comment type="subunit">
    <text evidence="6">Interacts with UvrB in an incision complex.</text>
</comment>
<sequence>MDDLNETTQSKRPLDEGLLAFDGAPAPADASASDDAPAPGDGSAASDAALGMPDAGGVERLTGDASLDAGELRDDERLEREGRRRPSLERAAREHDAHAARAETSQRAKLERIKEELNSVPTLPGVYLWKDKSGQVIYVGKAKQLRARMRQYVNFQDERAKIPLLVDQIDSFDYIVVENEHESLVLEKNLINQHAPFFNADFKDDKSYPFIALTKGDVFPAIKYTREKHRADTKYFGPYTDSRAARDMVDIARRVVPLCATSCADWRQLKRRLEKDPLALMSHDARPCFDAHVGLGPGACCGGITPEDYRVHVKRIERFLSGQHREFVDELQAEMQEAAAELDFERAARIKARIDTINSLTDKQHAVSTRNLDADVVGLFREETVAGVHVFMVREGRIINSNEFVLDRGKDVPDDDLLHMFLLRYYDATTSIPHEVILRDEPEDKAAMEAWLTEKLASPYGAKVRITAPQKGEKAELVGMAETNAKHTLMRYKVRTNYDDKRINNALLQLESALALDEPPMRIECFDISTIHGSYTVASMVVFTNGKPDKNQYRRFKIKTPLDEANDFLSMQEVMSRRYAPERMADERFGSKPDLIILDGGKPQLSAALEMFERMGIDDIAMCGLAKRDEELFVPWQDTGPVVLPSGSASLYLVKQVRDEAHRFAITFHRELRGKGMTASILDDVTGMGPVRKKALLKAFKSFKNLKSATLEEIKEARVVPVEVAEELYRVLQQYNRERKDERVVGGEAGEAVCPPAGEGPAAVESAAVDAAVEAAVQGERTRTDTEG</sequence>
<evidence type="ECO:0000256" key="6">
    <source>
        <dbReference type="HAMAP-Rule" id="MF_00203"/>
    </source>
</evidence>
<evidence type="ECO:0000256" key="3">
    <source>
        <dbReference type="ARBA" id="ARBA00022769"/>
    </source>
</evidence>
<evidence type="ECO:0000256" key="2">
    <source>
        <dbReference type="ARBA" id="ARBA00022763"/>
    </source>
</evidence>
<dbReference type="SMART" id="SM00465">
    <property type="entry name" value="GIYc"/>
    <property type="match status" value="1"/>
</dbReference>
<feature type="compositionally biased region" description="Basic and acidic residues" evidence="7">
    <location>
        <begin position="70"/>
        <end position="106"/>
    </location>
</feature>
<gene>
    <name evidence="6 11" type="primary">uvrC</name>
    <name evidence="11" type="ORF">ELLFYP107_00813</name>
</gene>
<feature type="region of interest" description="Disordered" evidence="7">
    <location>
        <begin position="1"/>
        <end position="106"/>
    </location>
</feature>
<dbReference type="SUPFAM" id="SSF47781">
    <property type="entry name" value="RuvA domain 2-like"/>
    <property type="match status" value="1"/>
</dbReference>
<dbReference type="InterPro" id="IPR035901">
    <property type="entry name" value="GIY-YIG_endonuc_sf"/>
</dbReference>
<comment type="function">
    <text evidence="6">The UvrABC repair system catalyzes the recognition and processing of DNA lesions. UvrC both incises the 5' and 3' sides of the lesion. The N-terminal half is responsible for the 3' incision and the C-terminal half is responsible for the 5' incision.</text>
</comment>
<dbReference type="Pfam" id="PF01541">
    <property type="entry name" value="GIY-YIG"/>
    <property type="match status" value="1"/>
</dbReference>
<feature type="compositionally biased region" description="Low complexity" evidence="7">
    <location>
        <begin position="22"/>
        <end position="49"/>
    </location>
</feature>
<evidence type="ECO:0000256" key="7">
    <source>
        <dbReference type="SAM" id="MobiDB-lite"/>
    </source>
</evidence>
<evidence type="ECO:0000256" key="5">
    <source>
        <dbReference type="ARBA" id="ARBA00023204"/>
    </source>
</evidence>
<dbReference type="GO" id="GO:0009380">
    <property type="term" value="C:excinuclease repair complex"/>
    <property type="evidence" value="ECO:0007669"/>
    <property type="project" value="InterPro"/>
</dbReference>
<evidence type="ECO:0000256" key="1">
    <source>
        <dbReference type="ARBA" id="ARBA00022490"/>
    </source>
</evidence>
<evidence type="ECO:0000259" key="10">
    <source>
        <dbReference type="PROSITE" id="PS50165"/>
    </source>
</evidence>
<keyword evidence="6" id="KW-0742">SOS response</keyword>
<dbReference type="InterPro" id="IPR036876">
    <property type="entry name" value="UVR_dom_sf"/>
</dbReference>
<dbReference type="Gene3D" id="4.10.860.10">
    <property type="entry name" value="UVR domain"/>
    <property type="match status" value="1"/>
</dbReference>
<dbReference type="InterPro" id="IPR001162">
    <property type="entry name" value="UvrC_RNase_H_dom"/>
</dbReference>
<dbReference type="RefSeq" id="WP_227110282.1">
    <property type="nucleotide sequence ID" value="NZ_AP025575.1"/>
</dbReference>
<feature type="domain" description="UvrC family homology region profile" evidence="10">
    <location>
        <begin position="376"/>
        <end position="612"/>
    </location>
</feature>
<organism evidence="11">
    <name type="scientific">Eggerthella lenta</name>
    <name type="common">Eubacterium lentum</name>
    <dbReference type="NCBI Taxonomy" id="84112"/>
    <lineage>
        <taxon>Bacteria</taxon>
        <taxon>Bacillati</taxon>
        <taxon>Actinomycetota</taxon>
        <taxon>Coriobacteriia</taxon>
        <taxon>Eggerthellales</taxon>
        <taxon>Eggerthellaceae</taxon>
        <taxon>Eggerthella</taxon>
    </lineage>
</organism>
<keyword evidence="2 6" id="KW-0227">DNA damage</keyword>
<dbReference type="CDD" id="cd10434">
    <property type="entry name" value="GIY-YIG_UvrC_Cho"/>
    <property type="match status" value="1"/>
</dbReference>
<dbReference type="GO" id="GO:0009381">
    <property type="term" value="F:excinuclease ABC activity"/>
    <property type="evidence" value="ECO:0007669"/>
    <property type="project" value="UniProtKB-UniRule"/>
</dbReference>
<evidence type="ECO:0000313" key="11">
    <source>
        <dbReference type="EMBL" id="VYU53273.1"/>
    </source>
</evidence>
<dbReference type="PROSITE" id="PS50165">
    <property type="entry name" value="UVRC"/>
    <property type="match status" value="1"/>
</dbReference>
<dbReference type="Pfam" id="PF22920">
    <property type="entry name" value="UvrC_RNaseH"/>
    <property type="match status" value="1"/>
</dbReference>
<dbReference type="NCBIfam" id="TIGR00194">
    <property type="entry name" value="uvrC"/>
    <property type="match status" value="1"/>
</dbReference>
<keyword evidence="3 6" id="KW-0228">DNA excision</keyword>